<dbReference type="Pfam" id="PF12728">
    <property type="entry name" value="HTH_17"/>
    <property type="match status" value="1"/>
</dbReference>
<dbReference type="NCBIfam" id="TIGR01764">
    <property type="entry name" value="excise"/>
    <property type="match status" value="1"/>
</dbReference>
<proteinExistence type="predicted"/>
<feature type="domain" description="Helix-turn-helix" evidence="1">
    <location>
        <begin position="10"/>
        <end position="58"/>
    </location>
</feature>
<dbReference type="AlphaFoldDB" id="X1TCB0"/>
<evidence type="ECO:0000313" key="2">
    <source>
        <dbReference type="EMBL" id="GAI85235.1"/>
    </source>
</evidence>
<dbReference type="Gene3D" id="1.10.1660.10">
    <property type="match status" value="1"/>
</dbReference>
<reference evidence="2" key="1">
    <citation type="journal article" date="2014" name="Front. Microbiol.">
        <title>High frequency of phylogenetically diverse reductive dehalogenase-homologous genes in deep subseafloor sedimentary metagenomes.</title>
        <authorList>
            <person name="Kawai M."/>
            <person name="Futagami T."/>
            <person name="Toyoda A."/>
            <person name="Takaki Y."/>
            <person name="Nishi S."/>
            <person name="Hori S."/>
            <person name="Arai W."/>
            <person name="Tsubouchi T."/>
            <person name="Morono Y."/>
            <person name="Uchiyama I."/>
            <person name="Ito T."/>
            <person name="Fujiyama A."/>
            <person name="Inagaki F."/>
            <person name="Takami H."/>
        </authorList>
    </citation>
    <scope>NUCLEOTIDE SEQUENCE</scope>
    <source>
        <strain evidence="2">Expedition CK06-06</strain>
    </source>
</reference>
<dbReference type="InterPro" id="IPR009061">
    <property type="entry name" value="DNA-bd_dom_put_sf"/>
</dbReference>
<protein>
    <recommendedName>
        <fullName evidence="1">Helix-turn-helix domain-containing protein</fullName>
    </recommendedName>
</protein>
<evidence type="ECO:0000259" key="1">
    <source>
        <dbReference type="Pfam" id="PF12728"/>
    </source>
</evidence>
<gene>
    <name evidence="2" type="ORF">S12H4_14967</name>
</gene>
<comment type="caution">
    <text evidence="2">The sequence shown here is derived from an EMBL/GenBank/DDBJ whole genome shotgun (WGS) entry which is preliminary data.</text>
</comment>
<sequence>MANSRRIEPMLTTSEVARLLNVHINTVRRWSNLGTLKTYRIGARGDRRFRREDIASFLSPEASTEKVKGEEASFKKDG</sequence>
<name>X1TCB0_9ZZZZ</name>
<feature type="non-terminal residue" evidence="2">
    <location>
        <position position="78"/>
    </location>
</feature>
<organism evidence="2">
    <name type="scientific">marine sediment metagenome</name>
    <dbReference type="NCBI Taxonomy" id="412755"/>
    <lineage>
        <taxon>unclassified sequences</taxon>
        <taxon>metagenomes</taxon>
        <taxon>ecological metagenomes</taxon>
    </lineage>
</organism>
<dbReference type="SUPFAM" id="SSF46955">
    <property type="entry name" value="Putative DNA-binding domain"/>
    <property type="match status" value="1"/>
</dbReference>
<dbReference type="InterPro" id="IPR041657">
    <property type="entry name" value="HTH_17"/>
</dbReference>
<accession>X1TCB0</accession>
<dbReference type="InterPro" id="IPR010093">
    <property type="entry name" value="SinI_DNA-bd"/>
</dbReference>
<dbReference type="GO" id="GO:0003677">
    <property type="term" value="F:DNA binding"/>
    <property type="evidence" value="ECO:0007669"/>
    <property type="project" value="InterPro"/>
</dbReference>
<dbReference type="EMBL" id="BARW01007162">
    <property type="protein sequence ID" value="GAI85235.1"/>
    <property type="molecule type" value="Genomic_DNA"/>
</dbReference>